<gene>
    <name evidence="1" type="ORF">AVEN_100954_1</name>
    <name evidence="2" type="ORF">AVEN_79706_1</name>
</gene>
<keyword evidence="3" id="KW-1185">Reference proteome</keyword>
<comment type="caution">
    <text evidence="2">The sequence shown here is derived from an EMBL/GenBank/DDBJ whole genome shotgun (WGS) entry which is preliminary data.</text>
</comment>
<accession>A0A4Y2DF12</accession>
<dbReference type="EMBL" id="BGPR01089129">
    <property type="protein sequence ID" value="GBM14094.1"/>
    <property type="molecule type" value="Genomic_DNA"/>
</dbReference>
<evidence type="ECO:0000313" key="2">
    <source>
        <dbReference type="EMBL" id="GBM14135.1"/>
    </source>
</evidence>
<evidence type="ECO:0000313" key="3">
    <source>
        <dbReference type="Proteomes" id="UP000499080"/>
    </source>
</evidence>
<organism evidence="2 3">
    <name type="scientific">Araneus ventricosus</name>
    <name type="common">Orbweaver spider</name>
    <name type="synonym">Epeira ventricosa</name>
    <dbReference type="NCBI Taxonomy" id="182803"/>
    <lineage>
        <taxon>Eukaryota</taxon>
        <taxon>Metazoa</taxon>
        <taxon>Ecdysozoa</taxon>
        <taxon>Arthropoda</taxon>
        <taxon>Chelicerata</taxon>
        <taxon>Arachnida</taxon>
        <taxon>Araneae</taxon>
        <taxon>Araneomorphae</taxon>
        <taxon>Entelegynae</taxon>
        <taxon>Araneoidea</taxon>
        <taxon>Araneidae</taxon>
        <taxon>Araneus</taxon>
    </lineage>
</organism>
<sequence length="93" mass="10993">MKYESYSCFVSVDGRIPTGSFHPILRHIFPLWHRSRKFLERACILSFQVDLLCDVKNTCLKWTSDPCFFLSPSLISWSEREWNIAFTRTGEEN</sequence>
<reference evidence="2 3" key="1">
    <citation type="journal article" date="2019" name="Sci. Rep.">
        <title>Orb-weaving spider Araneus ventricosus genome elucidates the spidroin gene catalogue.</title>
        <authorList>
            <person name="Kono N."/>
            <person name="Nakamura H."/>
            <person name="Ohtoshi R."/>
            <person name="Moran D.A.P."/>
            <person name="Shinohara A."/>
            <person name="Yoshida Y."/>
            <person name="Fujiwara M."/>
            <person name="Mori M."/>
            <person name="Tomita M."/>
            <person name="Arakawa K."/>
        </authorList>
    </citation>
    <scope>NUCLEOTIDE SEQUENCE [LARGE SCALE GENOMIC DNA]</scope>
</reference>
<dbReference type="EMBL" id="BGPR01089138">
    <property type="protein sequence ID" value="GBM14135.1"/>
    <property type="molecule type" value="Genomic_DNA"/>
</dbReference>
<evidence type="ECO:0000313" key="1">
    <source>
        <dbReference type="EMBL" id="GBM14094.1"/>
    </source>
</evidence>
<name>A0A4Y2DF12_ARAVE</name>
<proteinExistence type="predicted"/>
<protein>
    <submittedName>
        <fullName evidence="2">Uncharacterized protein</fullName>
    </submittedName>
</protein>
<dbReference type="AlphaFoldDB" id="A0A4Y2DF12"/>
<dbReference type="Proteomes" id="UP000499080">
    <property type="component" value="Unassembled WGS sequence"/>
</dbReference>